<evidence type="ECO:0000313" key="2">
    <source>
        <dbReference type="EMBL" id="KAG7816926.1"/>
    </source>
</evidence>
<evidence type="ECO:0000313" key="3">
    <source>
        <dbReference type="EMBL" id="KAG7848534.1"/>
    </source>
</evidence>
<organism evidence="2 4">
    <name type="scientific">Pichia angusta</name>
    <name type="common">Yeast</name>
    <name type="synonym">Hansenula polymorpha</name>
    <dbReference type="NCBI Taxonomy" id="870730"/>
    <lineage>
        <taxon>Eukaryota</taxon>
        <taxon>Fungi</taxon>
        <taxon>Dikarya</taxon>
        <taxon>Ascomycota</taxon>
        <taxon>Saccharomycotina</taxon>
        <taxon>Pichiomycetes</taxon>
        <taxon>Pichiales</taxon>
        <taxon>Pichiaceae</taxon>
        <taxon>Ogataea</taxon>
    </lineage>
</organism>
<dbReference type="RefSeq" id="XP_043058457.1">
    <property type="nucleotide sequence ID" value="XM_043205083.1"/>
</dbReference>
<name>A0AAN6DDM9_PICAN</name>
<dbReference type="AlphaFoldDB" id="A0AAN6DDM9"/>
<feature type="region of interest" description="Disordered" evidence="1">
    <location>
        <begin position="1"/>
        <end position="29"/>
    </location>
</feature>
<dbReference type="GeneID" id="66128441"/>
<dbReference type="Proteomes" id="UP001196530">
    <property type="component" value="Unassembled WGS sequence"/>
</dbReference>
<evidence type="ECO:0000256" key="1">
    <source>
        <dbReference type="SAM" id="MobiDB-lite"/>
    </source>
</evidence>
<evidence type="ECO:0000313" key="4">
    <source>
        <dbReference type="Proteomes" id="UP001196530"/>
    </source>
</evidence>
<keyword evidence="5" id="KW-1185">Reference proteome</keyword>
<gene>
    <name evidence="2" type="ORF">KL928_004390</name>
    <name evidence="3" type="ORF">KL940_003389</name>
</gene>
<reference evidence="2 5" key="1">
    <citation type="journal article" date="2021" name="G3 (Bethesda)">
        <title>Genomic diversity, chromosomal rearrangements, and interspecies hybridization in the ogataea polymorpha species complex.</title>
        <authorList>
            <person name="Hanson S.J."/>
            <person name="Cinneide E.O."/>
            <person name="Salzberg L.I."/>
            <person name="Wolfe K.H."/>
            <person name="McGowan J."/>
            <person name="Fitzpatrick D.A."/>
            <person name="Matlin K."/>
        </authorList>
    </citation>
    <scope>NUCLEOTIDE SEQUENCE</scope>
    <source>
        <strain evidence="3">51-138</strain>
        <strain evidence="2">61-244</strain>
    </source>
</reference>
<protein>
    <submittedName>
        <fullName evidence="2">Uncharacterized protein</fullName>
    </submittedName>
</protein>
<dbReference type="EMBL" id="JAHLVD010000008">
    <property type="protein sequence ID" value="KAG7848534.1"/>
    <property type="molecule type" value="Genomic_DNA"/>
</dbReference>
<dbReference type="EMBL" id="JAHLUX010000009">
    <property type="protein sequence ID" value="KAG7816926.1"/>
    <property type="molecule type" value="Genomic_DNA"/>
</dbReference>
<proteinExistence type="predicted"/>
<sequence>MSRWPAPAAPMLSTAAPGHLEDGKKGQQRHNCERIGELIGCPPVSFCTPRMGRAARCGYGAFDSSHRTAVT</sequence>
<dbReference type="Proteomes" id="UP001197328">
    <property type="component" value="Unassembled WGS sequence"/>
</dbReference>
<comment type="caution">
    <text evidence="2">The sequence shown here is derived from an EMBL/GenBank/DDBJ whole genome shotgun (WGS) entry which is preliminary data.</text>
</comment>
<feature type="compositionally biased region" description="Basic and acidic residues" evidence="1">
    <location>
        <begin position="19"/>
        <end position="29"/>
    </location>
</feature>
<accession>A0AAN6DDM9</accession>
<evidence type="ECO:0000313" key="5">
    <source>
        <dbReference type="Proteomes" id="UP001197328"/>
    </source>
</evidence>